<reference evidence="7 8" key="1">
    <citation type="submission" date="2020-07" db="EMBL/GenBank/DDBJ databases">
        <title>Genomic Encyclopedia of Type Strains, Phase IV (KMG-V): Genome sequencing to study the core and pangenomes of soil and plant-associated prokaryotes.</title>
        <authorList>
            <person name="Whitman W."/>
        </authorList>
    </citation>
    <scope>NUCLEOTIDE SEQUENCE [LARGE SCALE GENOMIC DNA]</scope>
    <source>
        <strain evidence="7 8">SAS40</strain>
    </source>
</reference>
<dbReference type="Gene3D" id="3.40.109.10">
    <property type="entry name" value="NADH Oxidase"/>
    <property type="match status" value="1"/>
</dbReference>
<dbReference type="InterPro" id="IPR029479">
    <property type="entry name" value="Nitroreductase"/>
</dbReference>
<evidence type="ECO:0000256" key="2">
    <source>
        <dbReference type="ARBA" id="ARBA00022630"/>
    </source>
</evidence>
<evidence type="ECO:0000313" key="8">
    <source>
        <dbReference type="Proteomes" id="UP000542125"/>
    </source>
</evidence>
<dbReference type="InterPro" id="IPR000415">
    <property type="entry name" value="Nitroreductase-like"/>
</dbReference>
<dbReference type="PANTHER" id="PTHR43425">
    <property type="entry name" value="OXYGEN-INSENSITIVE NADPH NITROREDUCTASE"/>
    <property type="match status" value="1"/>
</dbReference>
<comment type="similarity">
    <text evidence="1 5">Belongs to the flavin oxidoreductase frp family.</text>
</comment>
<gene>
    <name evidence="7" type="ORF">FHW18_004918</name>
</gene>
<accession>A0A7Y9IZ29</accession>
<name>A0A7Y9IZ29_9BURK</name>
<keyword evidence="5" id="KW-0521">NADP</keyword>
<evidence type="ECO:0000259" key="6">
    <source>
        <dbReference type="Pfam" id="PF00881"/>
    </source>
</evidence>
<comment type="caution">
    <text evidence="7">The sequence shown here is derived from an EMBL/GenBank/DDBJ whole genome shotgun (WGS) entry which is preliminary data.</text>
</comment>
<dbReference type="Proteomes" id="UP000542125">
    <property type="component" value="Unassembled WGS sequence"/>
</dbReference>
<evidence type="ECO:0000256" key="3">
    <source>
        <dbReference type="ARBA" id="ARBA00022643"/>
    </source>
</evidence>
<keyword evidence="8" id="KW-1185">Reference proteome</keyword>
<evidence type="ECO:0000313" key="7">
    <source>
        <dbReference type="EMBL" id="NYE85611.1"/>
    </source>
</evidence>
<keyword evidence="4 5" id="KW-0560">Oxidoreductase</keyword>
<dbReference type="AlphaFoldDB" id="A0A7Y9IZ29"/>
<sequence>MQEACDVLDLLRAHRSERDFTGQPVSDDTLEKVFDAARRSPTWNNAQNVSWVVVRDADKRARLAQYCGNQTWIARTPVFVVLLMDFHKTALAARKQGREQVVHDNVNSLLIGGVDTGIVMATMMTAARALGLDVCPIGGVRRQMQDVVDLLELPPLVVPMAGICMGHVETRSTLPKPRFDLAASWHDEVYRDHALPDTIDALDARMQDYSQALGRPDAQNWSDAISSRYAVPTYTTVAATLVRQGFRFPMPTAEDAAPTP</sequence>
<feature type="domain" description="Nitroreductase" evidence="6">
    <location>
        <begin position="12"/>
        <end position="167"/>
    </location>
</feature>
<proteinExistence type="inferred from homology"/>
<dbReference type="Pfam" id="PF00881">
    <property type="entry name" value="Nitroreductase"/>
    <property type="match status" value="1"/>
</dbReference>
<evidence type="ECO:0000256" key="5">
    <source>
        <dbReference type="PIRNR" id="PIRNR005426"/>
    </source>
</evidence>
<protein>
    <submittedName>
        <fullName evidence="7">FMN reductase [NAD(P)H]</fullName>
        <ecNumber evidence="7">1.5.1.39</ecNumber>
    </submittedName>
</protein>
<keyword evidence="2 5" id="KW-0285">Flavoprotein</keyword>
<dbReference type="GO" id="GO:0008752">
    <property type="term" value="F:FMN reductase [NAD(P)H] activity"/>
    <property type="evidence" value="ECO:0007669"/>
    <property type="project" value="UniProtKB-EC"/>
</dbReference>
<organism evidence="7 8">
    <name type="scientific">Pigmentiphaga litoralis</name>
    <dbReference type="NCBI Taxonomy" id="516702"/>
    <lineage>
        <taxon>Bacteria</taxon>
        <taxon>Pseudomonadati</taxon>
        <taxon>Pseudomonadota</taxon>
        <taxon>Betaproteobacteria</taxon>
        <taxon>Burkholderiales</taxon>
        <taxon>Alcaligenaceae</taxon>
        <taxon>Pigmentiphaga</taxon>
    </lineage>
</organism>
<dbReference type="InterPro" id="IPR016446">
    <property type="entry name" value="Flavin_OxRdtase_Frp"/>
</dbReference>
<dbReference type="SUPFAM" id="SSF55469">
    <property type="entry name" value="FMN-dependent nitroreductase-like"/>
    <property type="match status" value="1"/>
</dbReference>
<dbReference type="PANTHER" id="PTHR43425:SF2">
    <property type="entry name" value="OXYGEN-INSENSITIVE NADPH NITROREDUCTASE"/>
    <property type="match status" value="1"/>
</dbReference>
<keyword evidence="3 5" id="KW-0288">FMN</keyword>
<dbReference type="EMBL" id="JACBYR010000002">
    <property type="protein sequence ID" value="NYE85611.1"/>
    <property type="molecule type" value="Genomic_DNA"/>
</dbReference>
<dbReference type="EC" id="1.5.1.39" evidence="7"/>
<evidence type="ECO:0000256" key="1">
    <source>
        <dbReference type="ARBA" id="ARBA00008366"/>
    </source>
</evidence>
<evidence type="ECO:0000256" key="4">
    <source>
        <dbReference type="ARBA" id="ARBA00023002"/>
    </source>
</evidence>
<dbReference type="PIRSF" id="PIRSF005426">
    <property type="entry name" value="Frp"/>
    <property type="match status" value="1"/>
</dbReference>
<dbReference type="RefSeq" id="WP_179589674.1">
    <property type="nucleotide sequence ID" value="NZ_JACBYR010000002.1"/>
</dbReference>